<name>A0A6P4A334_ZIZJJ</name>
<dbReference type="Proteomes" id="UP001652623">
    <property type="component" value="Chromosome 2"/>
</dbReference>
<dbReference type="GO" id="GO:0020037">
    <property type="term" value="F:heme binding"/>
    <property type="evidence" value="ECO:0007669"/>
    <property type="project" value="InterPro"/>
</dbReference>
<dbReference type="SUPFAM" id="SSF48264">
    <property type="entry name" value="Cytochrome P450"/>
    <property type="match status" value="1"/>
</dbReference>
<dbReference type="GeneID" id="107418284"/>
<reference evidence="7" key="1">
    <citation type="submission" date="2025-05" db="UniProtKB">
        <authorList>
            <consortium name="RefSeq"/>
        </authorList>
    </citation>
    <scope>NUCLEOTIDE SEQUENCE [LARGE SCALE GENOMIC DNA]</scope>
</reference>
<protein>
    <submittedName>
        <fullName evidence="8">Phenylacetaldehyde oxime monooxygenase CYP71AN24</fullName>
    </submittedName>
</protein>
<evidence type="ECO:0000256" key="4">
    <source>
        <dbReference type="PIRSR" id="PIRSR602401-1"/>
    </source>
</evidence>
<dbReference type="AlphaFoldDB" id="A0A6P4A334"/>
<dbReference type="Pfam" id="PF00067">
    <property type="entry name" value="p450"/>
    <property type="match status" value="1"/>
</dbReference>
<dbReference type="RefSeq" id="XP_015882456.3">
    <property type="nucleotide sequence ID" value="XM_016026970.3"/>
</dbReference>
<keyword evidence="6" id="KW-1133">Transmembrane helix</keyword>
<dbReference type="CDD" id="cd11072">
    <property type="entry name" value="CYP71-like"/>
    <property type="match status" value="1"/>
</dbReference>
<dbReference type="InterPro" id="IPR036396">
    <property type="entry name" value="Cyt_P450_sf"/>
</dbReference>
<feature type="binding site" description="axial binding residue" evidence="4">
    <location>
        <position position="457"/>
    </location>
    <ligand>
        <name>heme</name>
        <dbReference type="ChEBI" id="CHEBI:30413"/>
    </ligand>
    <ligandPart>
        <name>Fe</name>
        <dbReference type="ChEBI" id="CHEBI:18248"/>
    </ligandPart>
</feature>
<comment type="similarity">
    <text evidence="1 5">Belongs to the cytochrome P450 family.</text>
</comment>
<reference evidence="8" key="2">
    <citation type="submission" date="2025-08" db="UniProtKB">
        <authorList>
            <consortium name="RefSeq"/>
        </authorList>
    </citation>
    <scope>IDENTIFICATION</scope>
    <source>
        <tissue evidence="8">Seedling</tissue>
    </source>
</reference>
<dbReference type="InterPro" id="IPR002401">
    <property type="entry name" value="Cyt_P450_E_grp-I"/>
</dbReference>
<gene>
    <name evidence="8" type="primary">LOC107418284</name>
</gene>
<organism evidence="7 8">
    <name type="scientific">Ziziphus jujuba</name>
    <name type="common">Chinese jujube</name>
    <name type="synonym">Ziziphus sativa</name>
    <dbReference type="NCBI Taxonomy" id="326968"/>
    <lineage>
        <taxon>Eukaryota</taxon>
        <taxon>Viridiplantae</taxon>
        <taxon>Streptophyta</taxon>
        <taxon>Embryophyta</taxon>
        <taxon>Tracheophyta</taxon>
        <taxon>Spermatophyta</taxon>
        <taxon>Magnoliopsida</taxon>
        <taxon>eudicotyledons</taxon>
        <taxon>Gunneridae</taxon>
        <taxon>Pentapetalae</taxon>
        <taxon>rosids</taxon>
        <taxon>fabids</taxon>
        <taxon>Rosales</taxon>
        <taxon>Rhamnaceae</taxon>
        <taxon>Paliureae</taxon>
        <taxon>Ziziphus</taxon>
    </lineage>
</organism>
<keyword evidence="6" id="KW-0812">Transmembrane</keyword>
<dbReference type="PANTHER" id="PTHR47955:SF15">
    <property type="entry name" value="CYTOCHROME P450 71A2-LIKE"/>
    <property type="match status" value="1"/>
</dbReference>
<feature type="transmembrane region" description="Helical" evidence="6">
    <location>
        <begin position="12"/>
        <end position="29"/>
    </location>
</feature>
<dbReference type="InterPro" id="IPR017972">
    <property type="entry name" value="Cyt_P450_CS"/>
</dbReference>
<dbReference type="PANTHER" id="PTHR47955">
    <property type="entry name" value="CYTOCHROME P450 FAMILY 71 PROTEIN"/>
    <property type="match status" value="1"/>
</dbReference>
<evidence type="ECO:0000313" key="7">
    <source>
        <dbReference type="Proteomes" id="UP001652623"/>
    </source>
</evidence>
<dbReference type="KEGG" id="zju:107418284"/>
<evidence type="ECO:0000256" key="5">
    <source>
        <dbReference type="RuleBase" id="RU000461"/>
    </source>
</evidence>
<keyword evidence="5 8" id="KW-0503">Monooxygenase</keyword>
<keyword evidence="4 5" id="KW-0349">Heme</keyword>
<dbReference type="GO" id="GO:0004497">
    <property type="term" value="F:monooxygenase activity"/>
    <property type="evidence" value="ECO:0007669"/>
    <property type="project" value="UniProtKB-KW"/>
</dbReference>
<comment type="cofactor">
    <cofactor evidence="4">
        <name>heme</name>
        <dbReference type="ChEBI" id="CHEBI:30413"/>
    </cofactor>
</comment>
<dbReference type="GO" id="GO:0016705">
    <property type="term" value="F:oxidoreductase activity, acting on paired donors, with incorporation or reduction of molecular oxygen"/>
    <property type="evidence" value="ECO:0007669"/>
    <property type="project" value="InterPro"/>
</dbReference>
<keyword evidence="7" id="KW-1185">Reference proteome</keyword>
<dbReference type="GO" id="GO:0005506">
    <property type="term" value="F:iron ion binding"/>
    <property type="evidence" value="ECO:0007669"/>
    <property type="project" value="InterPro"/>
</dbReference>
<dbReference type="PRINTS" id="PR00463">
    <property type="entry name" value="EP450I"/>
</dbReference>
<evidence type="ECO:0000313" key="8">
    <source>
        <dbReference type="RefSeq" id="XP_015882456.3"/>
    </source>
</evidence>
<evidence type="ECO:0000256" key="6">
    <source>
        <dbReference type="SAM" id="Phobius"/>
    </source>
</evidence>
<dbReference type="Gene3D" id="1.10.630.10">
    <property type="entry name" value="Cytochrome P450"/>
    <property type="match status" value="1"/>
</dbReference>
<dbReference type="InParanoid" id="A0A6P4A334"/>
<keyword evidence="5" id="KW-0560">Oxidoreductase</keyword>
<evidence type="ECO:0000256" key="2">
    <source>
        <dbReference type="ARBA" id="ARBA00022723"/>
    </source>
</evidence>
<sequence>MQLLLQELQRSSLSVVFLLLSLLFLSLFFTNKFSKPAFKLKLPPSPPKLPIIGNLHQLGKLPHVSLRALSEKYGPLLFLKLGFKQTLIISSSDMVKEMIKSQDIIFSNRPTSTAADIFFYGGKDSAFAPYSEYWRQTRKICVLQLLSMKKVLSFEYVRKEETEELVRNIRNSSLGGEAVNLTEMVVETLNNIIFRCILGMKFREDEMKKKFGGLARRMSTQFVAFSYGNYFPFLRWVDVVTGLMGSLKESFNEFDSFLERVIEEHKKAAESNDQDHEQADKDFVDILLRLQKDGMLDVELTQENIKAILVDMFVAGSDASSTIVEWAMAEVLNCPTAMKKVQEEVRRVVGNNNHKSRIEVNDIDQMDYFNCVIKETLRLHPPAVLIPRATSKNSVKLGGYDIPPNTNVHINAWAIQRDPKLWDRPEEFIPERFENNPVDFRGQEFHLIPFGGGRRGCPGSTFGLFGIEYMLSNLLYWFDWKLPENGANVEDMDMTEAFAIAVHKKIPLTVVPIPYSP</sequence>
<dbReference type="InterPro" id="IPR001128">
    <property type="entry name" value="Cyt_P450"/>
</dbReference>
<keyword evidence="2 4" id="KW-0479">Metal-binding</keyword>
<dbReference type="PROSITE" id="PS00086">
    <property type="entry name" value="CYTOCHROME_P450"/>
    <property type="match status" value="1"/>
</dbReference>
<keyword evidence="6" id="KW-0472">Membrane</keyword>
<keyword evidence="3 4" id="KW-0408">Iron</keyword>
<proteinExistence type="inferred from homology"/>
<evidence type="ECO:0000256" key="3">
    <source>
        <dbReference type="ARBA" id="ARBA00023004"/>
    </source>
</evidence>
<dbReference type="PRINTS" id="PR00385">
    <property type="entry name" value="P450"/>
</dbReference>
<evidence type="ECO:0000256" key="1">
    <source>
        <dbReference type="ARBA" id="ARBA00010617"/>
    </source>
</evidence>
<accession>A0A6P4A334</accession>